<protein>
    <submittedName>
        <fullName evidence="1">Uncharacterized protein</fullName>
    </submittedName>
</protein>
<reference evidence="1 2" key="1">
    <citation type="journal article" date="2019" name="Genome Biol. Evol.">
        <title>Insights into the evolution of the New World diploid cottons (Gossypium, subgenus Houzingenia) based on genome sequencing.</title>
        <authorList>
            <person name="Grover C.E."/>
            <person name="Arick M.A. 2nd"/>
            <person name="Thrash A."/>
            <person name="Conover J.L."/>
            <person name="Sanders W.S."/>
            <person name="Peterson D.G."/>
            <person name="Frelichowski J.E."/>
            <person name="Scheffler J.A."/>
            <person name="Scheffler B.E."/>
            <person name="Wendel J.F."/>
        </authorList>
    </citation>
    <scope>NUCLEOTIDE SEQUENCE [LARGE SCALE GENOMIC DNA]</scope>
    <source>
        <strain evidence="1">8</strain>
        <tissue evidence="1">Leaf</tissue>
    </source>
</reference>
<comment type="caution">
    <text evidence="1">The sequence shown here is derived from an EMBL/GenBank/DDBJ whole genome shotgun (WGS) entry which is preliminary data.</text>
</comment>
<dbReference type="EMBL" id="JABEZZ010000009">
    <property type="protein sequence ID" value="MBA0596376.1"/>
    <property type="molecule type" value="Genomic_DNA"/>
</dbReference>
<feature type="non-terminal residue" evidence="1">
    <location>
        <position position="49"/>
    </location>
</feature>
<evidence type="ECO:0000313" key="2">
    <source>
        <dbReference type="Proteomes" id="UP000593578"/>
    </source>
</evidence>
<name>A0A7J8Q512_GOSRA</name>
<dbReference type="AlphaFoldDB" id="A0A7J8Q512"/>
<evidence type="ECO:0000313" key="1">
    <source>
        <dbReference type="EMBL" id="MBA0596376.1"/>
    </source>
</evidence>
<sequence>MGSKNPQNYKIDSYLQLVIMAVGSTAICERDTFWFWVISAIPFYGATWE</sequence>
<gene>
    <name evidence="1" type="ORF">Gorai_013198</name>
</gene>
<accession>A0A7J8Q512</accession>
<proteinExistence type="predicted"/>
<organism evidence="1 2">
    <name type="scientific">Gossypium raimondii</name>
    <name type="common">Peruvian cotton</name>
    <name type="synonym">Gossypium klotzschianum subsp. raimondii</name>
    <dbReference type="NCBI Taxonomy" id="29730"/>
    <lineage>
        <taxon>Eukaryota</taxon>
        <taxon>Viridiplantae</taxon>
        <taxon>Streptophyta</taxon>
        <taxon>Embryophyta</taxon>
        <taxon>Tracheophyta</taxon>
        <taxon>Spermatophyta</taxon>
        <taxon>Magnoliopsida</taxon>
        <taxon>eudicotyledons</taxon>
        <taxon>Gunneridae</taxon>
        <taxon>Pentapetalae</taxon>
        <taxon>rosids</taxon>
        <taxon>malvids</taxon>
        <taxon>Malvales</taxon>
        <taxon>Malvaceae</taxon>
        <taxon>Malvoideae</taxon>
        <taxon>Gossypium</taxon>
    </lineage>
</organism>
<dbReference type="Proteomes" id="UP000593578">
    <property type="component" value="Unassembled WGS sequence"/>
</dbReference>